<evidence type="ECO:0008006" key="2">
    <source>
        <dbReference type="Google" id="ProtNLM"/>
    </source>
</evidence>
<dbReference type="InterPro" id="IPR015421">
    <property type="entry name" value="PyrdxlP-dep_Trfase_major"/>
</dbReference>
<organism evidence="1">
    <name type="scientific">marine metagenome</name>
    <dbReference type="NCBI Taxonomy" id="408172"/>
    <lineage>
        <taxon>unclassified sequences</taxon>
        <taxon>metagenomes</taxon>
        <taxon>ecological metagenomes</taxon>
    </lineage>
</organism>
<feature type="non-terminal residue" evidence="1">
    <location>
        <position position="1"/>
    </location>
</feature>
<dbReference type="Pfam" id="PF01041">
    <property type="entry name" value="DegT_DnrJ_EryC1"/>
    <property type="match status" value="1"/>
</dbReference>
<dbReference type="GO" id="GO:0030170">
    <property type="term" value="F:pyridoxal phosphate binding"/>
    <property type="evidence" value="ECO:0007669"/>
    <property type="project" value="TreeGrafter"/>
</dbReference>
<dbReference type="SUPFAM" id="SSF53383">
    <property type="entry name" value="PLP-dependent transferases"/>
    <property type="match status" value="1"/>
</dbReference>
<evidence type="ECO:0000313" key="1">
    <source>
        <dbReference type="EMBL" id="SVE20174.1"/>
    </source>
</evidence>
<protein>
    <recommendedName>
        <fullName evidence="2">DegT/DnrJ/EryC1/StrS aminotransferase family protein</fullName>
    </recommendedName>
</protein>
<sequence>EFEKIFRKKIKVKNSLMVNSGSSANLLSIQCLINPYRKKRLKRGDEVLIPALCWSTSLWPIVQSGLKPVFVDINISDLNINLNDLEKKITKKTRAIMLVHVLSNSTDMDKLLKLKKKYDLIIIEDTCESLGTKYKKKYLGTFGDFSTFSFYYSHQITSGEGGMVCCKDRADYEIIRSLRSHGWSRGLRNEKRIAKTFKKLDPKFIFYNSGFNLRPTDISAAIGCNQFKRLDKFATIRSYNRSKII</sequence>
<dbReference type="AlphaFoldDB" id="A0A383BJT2"/>
<dbReference type="PANTHER" id="PTHR30244:SF34">
    <property type="entry name" value="DTDP-4-AMINO-4,6-DIDEOXYGALACTOSE TRANSAMINASE"/>
    <property type="match status" value="1"/>
</dbReference>
<dbReference type="PANTHER" id="PTHR30244">
    <property type="entry name" value="TRANSAMINASE"/>
    <property type="match status" value="1"/>
</dbReference>
<feature type="non-terminal residue" evidence="1">
    <location>
        <position position="245"/>
    </location>
</feature>
<accession>A0A383BJT2</accession>
<dbReference type="EMBL" id="UINC01201022">
    <property type="protein sequence ID" value="SVE20174.1"/>
    <property type="molecule type" value="Genomic_DNA"/>
</dbReference>
<dbReference type="GO" id="GO:0008483">
    <property type="term" value="F:transaminase activity"/>
    <property type="evidence" value="ECO:0007669"/>
    <property type="project" value="TreeGrafter"/>
</dbReference>
<name>A0A383BJT2_9ZZZZ</name>
<dbReference type="InterPro" id="IPR000653">
    <property type="entry name" value="DegT/StrS_aminotransferase"/>
</dbReference>
<dbReference type="InterPro" id="IPR015424">
    <property type="entry name" value="PyrdxlP-dep_Trfase"/>
</dbReference>
<gene>
    <name evidence="1" type="ORF">METZ01_LOCUS473028</name>
</gene>
<dbReference type="Gene3D" id="3.40.640.10">
    <property type="entry name" value="Type I PLP-dependent aspartate aminotransferase-like (Major domain)"/>
    <property type="match status" value="1"/>
</dbReference>
<dbReference type="GO" id="GO:0000271">
    <property type="term" value="P:polysaccharide biosynthetic process"/>
    <property type="evidence" value="ECO:0007669"/>
    <property type="project" value="TreeGrafter"/>
</dbReference>
<reference evidence="1" key="1">
    <citation type="submission" date="2018-05" db="EMBL/GenBank/DDBJ databases">
        <authorList>
            <person name="Lanie J.A."/>
            <person name="Ng W.-L."/>
            <person name="Kazmierczak K.M."/>
            <person name="Andrzejewski T.M."/>
            <person name="Davidsen T.M."/>
            <person name="Wayne K.J."/>
            <person name="Tettelin H."/>
            <person name="Glass J.I."/>
            <person name="Rusch D."/>
            <person name="Podicherti R."/>
            <person name="Tsui H.-C.T."/>
            <person name="Winkler M.E."/>
        </authorList>
    </citation>
    <scope>NUCLEOTIDE SEQUENCE</scope>
</reference>
<proteinExistence type="predicted"/>